<evidence type="ECO:0000256" key="2">
    <source>
        <dbReference type="SAM" id="MobiDB-lite"/>
    </source>
</evidence>
<accession>A0ABQ9VL10</accession>
<evidence type="ECO:0000313" key="4">
    <source>
        <dbReference type="Proteomes" id="UP001266305"/>
    </source>
</evidence>
<sequence>MGLSLPISTMCKWMGGHLKAASEEFWGPRGSDCQDPDSLTASLCLHLEPGEQTRGPSGAEQTPCPGSTLLLPLQISLMEVLVEKIFNLAFMPAMNAVLGSGVPLPKILNIDFSNADVDVLEVRGDRAPFCFPAPPFARTAAFRPGTGKRKRRGGKGRKQGSLPSKYGAEGTRNRAVKDP</sequence>
<dbReference type="InterPro" id="IPR017943">
    <property type="entry name" value="Bactericidal_perm-incr_a/b_dom"/>
</dbReference>
<dbReference type="PANTHER" id="PTHR46019">
    <property type="entry name" value="BPI FOLD-CONTAINING FAMILY B MEMBER 4-RELATED"/>
    <property type="match status" value="1"/>
</dbReference>
<dbReference type="PANTHER" id="PTHR46019:SF4">
    <property type="entry name" value="BPI FOLD-CONTAINING FAMILY B MEMBER 4"/>
    <property type="match status" value="1"/>
</dbReference>
<comment type="similarity">
    <text evidence="1">Belongs to the BPI/LBP/Plunc superfamily. BPI/LBP family.</text>
</comment>
<gene>
    <name evidence="3" type="ORF">P7K49_009582</name>
</gene>
<dbReference type="Proteomes" id="UP001266305">
    <property type="component" value="Unassembled WGS sequence"/>
</dbReference>
<dbReference type="EMBL" id="JASSZA010000005">
    <property type="protein sequence ID" value="KAK2109836.1"/>
    <property type="molecule type" value="Genomic_DNA"/>
</dbReference>
<dbReference type="SUPFAM" id="SSF55394">
    <property type="entry name" value="Bactericidal permeability-increasing protein, BPI"/>
    <property type="match status" value="1"/>
</dbReference>
<feature type="region of interest" description="Disordered" evidence="2">
    <location>
        <begin position="141"/>
        <end position="179"/>
    </location>
</feature>
<feature type="compositionally biased region" description="Basic residues" evidence="2">
    <location>
        <begin position="146"/>
        <end position="158"/>
    </location>
</feature>
<dbReference type="InterPro" id="IPR051660">
    <property type="entry name" value="BPI_fold-BPI/LBP"/>
</dbReference>
<evidence type="ECO:0000256" key="1">
    <source>
        <dbReference type="ARBA" id="ARBA00007292"/>
    </source>
</evidence>
<name>A0ABQ9VL10_SAGOE</name>
<keyword evidence="4" id="KW-1185">Reference proteome</keyword>
<dbReference type="Gene3D" id="3.15.20.10">
    <property type="entry name" value="Bactericidal permeability-increasing protein, domain 2"/>
    <property type="match status" value="1"/>
</dbReference>
<organism evidence="3 4">
    <name type="scientific">Saguinus oedipus</name>
    <name type="common">Cotton-top tamarin</name>
    <name type="synonym">Oedipomidas oedipus</name>
    <dbReference type="NCBI Taxonomy" id="9490"/>
    <lineage>
        <taxon>Eukaryota</taxon>
        <taxon>Metazoa</taxon>
        <taxon>Chordata</taxon>
        <taxon>Craniata</taxon>
        <taxon>Vertebrata</taxon>
        <taxon>Euteleostomi</taxon>
        <taxon>Mammalia</taxon>
        <taxon>Eutheria</taxon>
        <taxon>Euarchontoglires</taxon>
        <taxon>Primates</taxon>
        <taxon>Haplorrhini</taxon>
        <taxon>Platyrrhini</taxon>
        <taxon>Cebidae</taxon>
        <taxon>Callitrichinae</taxon>
        <taxon>Saguinus</taxon>
    </lineage>
</organism>
<reference evidence="3 4" key="1">
    <citation type="submission" date="2023-05" db="EMBL/GenBank/DDBJ databases">
        <title>B98-5 Cell Line De Novo Hybrid Assembly: An Optical Mapping Approach.</title>
        <authorList>
            <person name="Kananen K."/>
            <person name="Auerbach J.A."/>
            <person name="Kautto E."/>
            <person name="Blachly J.S."/>
        </authorList>
    </citation>
    <scope>NUCLEOTIDE SEQUENCE [LARGE SCALE GENOMIC DNA]</scope>
    <source>
        <strain evidence="3">B95-8</strain>
        <tissue evidence="3">Cell line</tissue>
    </source>
</reference>
<evidence type="ECO:0000313" key="3">
    <source>
        <dbReference type="EMBL" id="KAK2109836.1"/>
    </source>
</evidence>
<protein>
    <submittedName>
        <fullName evidence="3">Uncharacterized protein</fullName>
    </submittedName>
</protein>
<proteinExistence type="inferred from homology"/>
<comment type="caution">
    <text evidence="3">The sequence shown here is derived from an EMBL/GenBank/DDBJ whole genome shotgun (WGS) entry which is preliminary data.</text>
</comment>